<dbReference type="EMBL" id="MLGG01000004">
    <property type="protein sequence ID" value="KAK1465946.1"/>
    <property type="molecule type" value="Genomic_DNA"/>
</dbReference>
<evidence type="ECO:0000313" key="4">
    <source>
        <dbReference type="Proteomes" id="UP001239795"/>
    </source>
</evidence>
<keyword evidence="2" id="KW-0732">Signal</keyword>
<keyword evidence="1" id="KW-1133">Transmembrane helix</keyword>
<feature type="transmembrane region" description="Helical" evidence="1">
    <location>
        <begin position="38"/>
        <end position="60"/>
    </location>
</feature>
<feature type="chain" id="PRO_5042459137" description="Secreted protein" evidence="2">
    <location>
        <begin position="18"/>
        <end position="85"/>
    </location>
</feature>
<keyword evidence="1" id="KW-0812">Transmembrane</keyword>
<dbReference type="Proteomes" id="UP001239795">
    <property type="component" value="Unassembled WGS sequence"/>
</dbReference>
<feature type="signal peptide" evidence="2">
    <location>
        <begin position="1"/>
        <end position="17"/>
    </location>
</feature>
<organism evidence="3 4">
    <name type="scientific">Colletotrichum melonis</name>
    <dbReference type="NCBI Taxonomy" id="1209925"/>
    <lineage>
        <taxon>Eukaryota</taxon>
        <taxon>Fungi</taxon>
        <taxon>Dikarya</taxon>
        <taxon>Ascomycota</taxon>
        <taxon>Pezizomycotina</taxon>
        <taxon>Sordariomycetes</taxon>
        <taxon>Hypocreomycetidae</taxon>
        <taxon>Glomerellales</taxon>
        <taxon>Glomerellaceae</taxon>
        <taxon>Colletotrichum</taxon>
        <taxon>Colletotrichum acutatum species complex</taxon>
    </lineage>
</organism>
<dbReference type="AlphaFoldDB" id="A0AAI9V1H9"/>
<evidence type="ECO:0008006" key="5">
    <source>
        <dbReference type="Google" id="ProtNLM"/>
    </source>
</evidence>
<evidence type="ECO:0000256" key="2">
    <source>
        <dbReference type="SAM" id="SignalP"/>
    </source>
</evidence>
<name>A0AAI9V1H9_9PEZI</name>
<keyword evidence="1" id="KW-0472">Membrane</keyword>
<reference evidence="3 4" key="1">
    <citation type="submission" date="2016-10" db="EMBL/GenBank/DDBJ databases">
        <title>The genome sequence of Colletotrichum fioriniae PJ7.</title>
        <authorList>
            <person name="Baroncelli R."/>
        </authorList>
    </citation>
    <scope>NUCLEOTIDE SEQUENCE [LARGE SCALE GENOMIC DNA]</scope>
    <source>
        <strain evidence="3">Col 31</strain>
    </source>
</reference>
<comment type="caution">
    <text evidence="3">The sequence shown here is derived from an EMBL/GenBank/DDBJ whole genome shotgun (WGS) entry which is preliminary data.</text>
</comment>
<gene>
    <name evidence="3" type="ORF">CMEL01_11938</name>
</gene>
<keyword evidence="4" id="KW-1185">Reference proteome</keyword>
<evidence type="ECO:0000256" key="1">
    <source>
        <dbReference type="SAM" id="Phobius"/>
    </source>
</evidence>
<evidence type="ECO:0000313" key="3">
    <source>
        <dbReference type="EMBL" id="KAK1465946.1"/>
    </source>
</evidence>
<sequence>MLLALDVFFLIMVPGRTLFVWAGRREMNGSGPGNSQSWVIYSTSTPKVSGSFCIFLILGIRKQRSDRCYIFDKSWVFRSECSYER</sequence>
<protein>
    <recommendedName>
        <fullName evidence="5">Secreted protein</fullName>
    </recommendedName>
</protein>
<accession>A0AAI9V1H9</accession>
<proteinExistence type="predicted"/>